<gene>
    <name evidence="1" type="ORF">CTEN210_08900</name>
</gene>
<dbReference type="Proteomes" id="UP001054902">
    <property type="component" value="Unassembled WGS sequence"/>
</dbReference>
<evidence type="ECO:0000313" key="2">
    <source>
        <dbReference type="Proteomes" id="UP001054902"/>
    </source>
</evidence>
<dbReference type="AlphaFoldDB" id="A0AAD3CXI8"/>
<sequence>MSPISSLSGAISSIQWPLMPSMPMYYEPLSSLQTLRQPASIPSSVQPILQQGISESLTELANVPSDKDENTRRHLSSIALALVFLGNGLPDEAHDIITPLSWNEDTYFGGYTLMNQNLDPTVIALASYTHALVHRREGFAQGEFGMMGYQNANYWANAANARNVNDVLPLKDIGKRIMNLSKEFGSESIAWCEANNVVSNFDVTLLHRLMADACRDENMSGEMKEFAQNACEVELKTLIDFCFTEMGYESMLAQNSVEIIGIGTVRNEASAVEIRIDADLAQAVANKVSSAHIGAFQSSKCVTLRNVMQKRSDNSMNEALAAAAGAACRLLGVASVKLNAVGTSKEVLHIILPWNEEENALEAMEGISSTEAKAFYGGGDLSQGDAFAFICTKENNSGSNDCLFYFVPCDPSDGDAIFVDRFFGKRGDTPTSVLQWSKGTIHKKSY</sequence>
<accession>A0AAD3CXI8</accession>
<protein>
    <submittedName>
        <fullName evidence="1">Uncharacterized protein</fullName>
    </submittedName>
</protein>
<proteinExistence type="predicted"/>
<keyword evidence="2" id="KW-1185">Reference proteome</keyword>
<name>A0AAD3CXI8_9STRA</name>
<reference evidence="1 2" key="1">
    <citation type="journal article" date="2021" name="Sci. Rep.">
        <title>The genome of the diatom Chaetoceros tenuissimus carries an ancient integrated fragment of an extant virus.</title>
        <authorList>
            <person name="Hongo Y."/>
            <person name="Kimura K."/>
            <person name="Takaki Y."/>
            <person name="Yoshida Y."/>
            <person name="Baba S."/>
            <person name="Kobayashi G."/>
            <person name="Nagasaki K."/>
            <person name="Hano T."/>
            <person name="Tomaru Y."/>
        </authorList>
    </citation>
    <scope>NUCLEOTIDE SEQUENCE [LARGE SCALE GENOMIC DNA]</scope>
    <source>
        <strain evidence="1 2">NIES-3715</strain>
    </source>
</reference>
<evidence type="ECO:0000313" key="1">
    <source>
        <dbReference type="EMBL" id="GFH52424.1"/>
    </source>
</evidence>
<comment type="caution">
    <text evidence="1">The sequence shown here is derived from an EMBL/GenBank/DDBJ whole genome shotgun (WGS) entry which is preliminary data.</text>
</comment>
<dbReference type="EMBL" id="BLLK01000045">
    <property type="protein sequence ID" value="GFH52424.1"/>
    <property type="molecule type" value="Genomic_DNA"/>
</dbReference>
<organism evidence="1 2">
    <name type="scientific">Chaetoceros tenuissimus</name>
    <dbReference type="NCBI Taxonomy" id="426638"/>
    <lineage>
        <taxon>Eukaryota</taxon>
        <taxon>Sar</taxon>
        <taxon>Stramenopiles</taxon>
        <taxon>Ochrophyta</taxon>
        <taxon>Bacillariophyta</taxon>
        <taxon>Coscinodiscophyceae</taxon>
        <taxon>Chaetocerotophycidae</taxon>
        <taxon>Chaetocerotales</taxon>
        <taxon>Chaetocerotaceae</taxon>
        <taxon>Chaetoceros</taxon>
    </lineage>
</organism>